<dbReference type="PROSITE" id="PS51228">
    <property type="entry name" value="ACB_2"/>
    <property type="match status" value="1"/>
</dbReference>
<dbReference type="InterPro" id="IPR014352">
    <property type="entry name" value="FERM/acyl-CoA-bd_prot_sf"/>
</dbReference>
<dbReference type="SUPFAM" id="SSF48403">
    <property type="entry name" value="Ankyrin repeat"/>
    <property type="match status" value="1"/>
</dbReference>
<dbReference type="PROSITE" id="PS50297">
    <property type="entry name" value="ANK_REP_REGION"/>
    <property type="match status" value="1"/>
</dbReference>
<feature type="repeat" description="ANK" evidence="4">
    <location>
        <begin position="156"/>
        <end position="188"/>
    </location>
</feature>
<dbReference type="PANTHER" id="PTHR24119:SF0">
    <property type="entry name" value="ACYL-COA-BINDING DOMAIN-CONTAINING PROTEIN 6"/>
    <property type="match status" value="1"/>
</dbReference>
<evidence type="ECO:0000256" key="2">
    <source>
        <dbReference type="ARBA" id="ARBA00023043"/>
    </source>
</evidence>
<dbReference type="SMART" id="SM00248">
    <property type="entry name" value="ANK"/>
    <property type="match status" value="2"/>
</dbReference>
<dbReference type="InterPro" id="IPR002110">
    <property type="entry name" value="Ankyrin_rpt"/>
</dbReference>
<evidence type="ECO:0000256" key="1">
    <source>
        <dbReference type="ARBA" id="ARBA00022737"/>
    </source>
</evidence>
<evidence type="ECO:0000256" key="4">
    <source>
        <dbReference type="PROSITE-ProRule" id="PRU00023"/>
    </source>
</evidence>
<reference evidence="6 7" key="1">
    <citation type="submission" date="2024-04" db="EMBL/GenBank/DDBJ databases">
        <title>Symmetric and asymmetric DNA N6-adenine methylation regulates different biological responses in Mucorales.</title>
        <authorList>
            <consortium name="Lawrence Berkeley National Laboratory"/>
            <person name="Lax C."/>
            <person name="Mondo S.J."/>
            <person name="Osorio-Concepcion M."/>
            <person name="Muszewska A."/>
            <person name="Corrochano-Luque M."/>
            <person name="Gutierrez G."/>
            <person name="Riley R."/>
            <person name="Lipzen A."/>
            <person name="Guo J."/>
            <person name="Hundley H."/>
            <person name="Amirebrahimi M."/>
            <person name="Ng V."/>
            <person name="Lorenzo-Gutierrez D."/>
            <person name="Binder U."/>
            <person name="Yang J."/>
            <person name="Song Y."/>
            <person name="Canovas D."/>
            <person name="Navarro E."/>
            <person name="Freitag M."/>
            <person name="Gabaldon T."/>
            <person name="Grigoriev I.V."/>
            <person name="Corrochano L.M."/>
            <person name="Nicolas F.E."/>
            <person name="Garre V."/>
        </authorList>
    </citation>
    <scope>NUCLEOTIDE SEQUENCE [LARGE SCALE GENOMIC DNA]</scope>
    <source>
        <strain evidence="6 7">L51</strain>
    </source>
</reference>
<dbReference type="PROSITE" id="PS50088">
    <property type="entry name" value="ANK_REPEAT"/>
    <property type="match status" value="2"/>
</dbReference>
<dbReference type="Gene3D" id="1.20.80.10">
    <property type="match status" value="1"/>
</dbReference>
<evidence type="ECO:0000313" key="7">
    <source>
        <dbReference type="Proteomes" id="UP001448207"/>
    </source>
</evidence>
<dbReference type="PRINTS" id="PR00689">
    <property type="entry name" value="ACOABINDINGP"/>
</dbReference>
<dbReference type="Proteomes" id="UP001448207">
    <property type="component" value="Unassembled WGS sequence"/>
</dbReference>
<comment type="caution">
    <text evidence="6">The sequence shown here is derived from an EMBL/GenBank/DDBJ whole genome shotgun (WGS) entry which is preliminary data.</text>
</comment>
<dbReference type="Gene3D" id="1.25.40.20">
    <property type="entry name" value="Ankyrin repeat-containing domain"/>
    <property type="match status" value="1"/>
</dbReference>
<gene>
    <name evidence="6" type="ORF">J3Q64DRAFT_1840423</name>
</gene>
<evidence type="ECO:0000313" key="6">
    <source>
        <dbReference type="EMBL" id="KAL0076903.1"/>
    </source>
</evidence>
<keyword evidence="2 4" id="KW-0040">ANK repeat</keyword>
<dbReference type="InterPro" id="IPR035984">
    <property type="entry name" value="Acyl-CoA-binding_sf"/>
</dbReference>
<accession>A0ABR3AL74</accession>
<dbReference type="Pfam" id="PF00887">
    <property type="entry name" value="ACBP"/>
    <property type="match status" value="1"/>
</dbReference>
<keyword evidence="3" id="KW-0446">Lipid-binding</keyword>
<dbReference type="PANTHER" id="PTHR24119">
    <property type="entry name" value="ACYL-COA-BINDING DOMAIN-CONTAINING PROTEIN 6"/>
    <property type="match status" value="1"/>
</dbReference>
<dbReference type="InterPro" id="IPR036770">
    <property type="entry name" value="Ankyrin_rpt-contain_sf"/>
</dbReference>
<dbReference type="EMBL" id="JBCLYO010000029">
    <property type="protein sequence ID" value="KAL0076903.1"/>
    <property type="molecule type" value="Genomic_DNA"/>
</dbReference>
<sequence length="242" mass="27269">MESAQLDDWFESAYIYLSTHEKISISNDNKLKLYALFKQVIIGDCNGPKPNLFEFVARAKWDAWKSIYGMPANEAKEGYVSFVESLKVGWSRAGEYKYEGVDEETRGFGTSVSTLSYDTEEIVEEDLFSLTCAGDVEKVRERVTKYNDSVNSKDDEGLTPLHHACDRGFPDMAEALIELGANINAQANTLETPLHYAYISEQLETAKILHNHQCDISLRDEDGKTAMEQANPEFVSKLTILL</sequence>
<evidence type="ECO:0000256" key="3">
    <source>
        <dbReference type="ARBA" id="ARBA00023121"/>
    </source>
</evidence>
<dbReference type="Pfam" id="PF12796">
    <property type="entry name" value="Ank_2"/>
    <property type="match status" value="1"/>
</dbReference>
<proteinExistence type="predicted"/>
<keyword evidence="1" id="KW-0677">Repeat</keyword>
<name>A0ABR3AL74_PHYBL</name>
<feature type="repeat" description="ANK" evidence="4">
    <location>
        <begin position="189"/>
        <end position="221"/>
    </location>
</feature>
<organism evidence="6 7">
    <name type="scientific">Phycomyces blakesleeanus</name>
    <dbReference type="NCBI Taxonomy" id="4837"/>
    <lineage>
        <taxon>Eukaryota</taxon>
        <taxon>Fungi</taxon>
        <taxon>Fungi incertae sedis</taxon>
        <taxon>Mucoromycota</taxon>
        <taxon>Mucoromycotina</taxon>
        <taxon>Mucoromycetes</taxon>
        <taxon>Mucorales</taxon>
        <taxon>Phycomycetaceae</taxon>
        <taxon>Phycomyces</taxon>
    </lineage>
</organism>
<keyword evidence="7" id="KW-1185">Reference proteome</keyword>
<feature type="domain" description="ACB" evidence="5">
    <location>
        <begin position="6"/>
        <end position="92"/>
    </location>
</feature>
<dbReference type="SUPFAM" id="SSF47027">
    <property type="entry name" value="Acyl-CoA binding protein"/>
    <property type="match status" value="1"/>
</dbReference>
<protein>
    <submittedName>
        <fullName evidence="6">Ankyrin repeat-containing domain protein</fullName>
    </submittedName>
</protein>
<dbReference type="InterPro" id="IPR000582">
    <property type="entry name" value="Acyl-CoA-binding_protein"/>
</dbReference>
<evidence type="ECO:0000259" key="5">
    <source>
        <dbReference type="PROSITE" id="PS51228"/>
    </source>
</evidence>